<sequence length="52" mass="5582">MNERMPFVIYVFALCAFALGFTEFVTIGLVSTISAHLHASVSQVGTAVTAYV</sequence>
<dbReference type="RefSeq" id="WP_211482231.1">
    <property type="nucleotide sequence ID" value="NZ_FOSX01000148.1"/>
</dbReference>
<evidence type="ECO:0008006" key="4">
    <source>
        <dbReference type="Google" id="ProtNLM"/>
    </source>
</evidence>
<proteinExistence type="predicted"/>
<keyword evidence="1" id="KW-0472">Membrane</keyword>
<organism evidence="2 3">
    <name type="scientific">Azotobacter beijerinckii</name>
    <dbReference type="NCBI Taxonomy" id="170623"/>
    <lineage>
        <taxon>Bacteria</taxon>
        <taxon>Pseudomonadati</taxon>
        <taxon>Pseudomonadota</taxon>
        <taxon>Gammaproteobacteria</taxon>
        <taxon>Pseudomonadales</taxon>
        <taxon>Pseudomonadaceae</taxon>
        <taxon>Azotobacter</taxon>
    </lineage>
</organism>
<name>A0A1I4I8W6_9GAMM</name>
<evidence type="ECO:0000256" key="1">
    <source>
        <dbReference type="SAM" id="Phobius"/>
    </source>
</evidence>
<protein>
    <recommendedName>
        <fullName evidence="4">MFS transporter</fullName>
    </recommendedName>
</protein>
<reference evidence="2 3" key="1">
    <citation type="submission" date="2016-10" db="EMBL/GenBank/DDBJ databases">
        <authorList>
            <person name="de Groot N.N."/>
        </authorList>
    </citation>
    <scope>NUCLEOTIDE SEQUENCE [LARGE SCALE GENOMIC DNA]</scope>
    <source>
        <strain evidence="2 3">DSM 381</strain>
    </source>
</reference>
<dbReference type="AlphaFoldDB" id="A0A1I4I8W6"/>
<dbReference type="EMBL" id="FOSX01000148">
    <property type="protein sequence ID" value="SFL50822.1"/>
    <property type="molecule type" value="Genomic_DNA"/>
</dbReference>
<evidence type="ECO:0000313" key="3">
    <source>
        <dbReference type="Proteomes" id="UP000199579"/>
    </source>
</evidence>
<dbReference type="Proteomes" id="UP000199579">
    <property type="component" value="Unassembled WGS sequence"/>
</dbReference>
<keyword evidence="1" id="KW-1133">Transmembrane helix</keyword>
<keyword evidence="1" id="KW-0812">Transmembrane</keyword>
<evidence type="ECO:0000313" key="2">
    <source>
        <dbReference type="EMBL" id="SFL50822.1"/>
    </source>
</evidence>
<gene>
    <name evidence="2" type="ORF">SAMN04244574_04527</name>
</gene>
<accession>A0A1I4I8W6</accession>
<feature type="transmembrane region" description="Helical" evidence="1">
    <location>
        <begin position="7"/>
        <end position="30"/>
    </location>
</feature>